<dbReference type="OrthoDB" id="9785929at2"/>
<comment type="catalytic activity">
    <reaction evidence="1">
        <text>Hydrolysis of alkylated DNA, releasing 3-methyladenine, 3-methylguanine, 7-methylguanine and 7-methyladenine.</text>
        <dbReference type="EC" id="3.2.2.21"/>
    </reaction>
</comment>
<proteinExistence type="predicted"/>
<reference evidence="6 7" key="1">
    <citation type="submission" date="2018-08" db="EMBL/GenBank/DDBJ databases">
        <title>Chitinophagaceae sp. K23C18032701, a novel bacterium isolated from forest soil.</title>
        <authorList>
            <person name="Wang C."/>
        </authorList>
    </citation>
    <scope>NUCLEOTIDE SEQUENCE [LARGE SCALE GENOMIC DNA]</scope>
    <source>
        <strain evidence="6 7">K23C18032701</strain>
    </source>
</reference>
<feature type="domain" description="HhH-GPD" evidence="5">
    <location>
        <begin position="51"/>
        <end position="203"/>
    </location>
</feature>
<evidence type="ECO:0000256" key="3">
    <source>
        <dbReference type="ARBA" id="ARBA00022763"/>
    </source>
</evidence>
<sequence>MINCFSGDTLPAQCDKLARQHKVFAGIIKAYGYPPFWSRTPSFATLVHIILEQQVSLASAKAAFLKLQEKTGHITPAALLALTDEEMRACYFSRQKTGYARALAQAVLNNSLQLETLPLLNDEDVRKQLTAIKGIGNWTADVFLMMTLHRTDCFPGGDIALLASVRENLSLPASATKDEILSIATAWSPLRTVAAFMLWHAYIEKRGIKIN</sequence>
<dbReference type="RefSeq" id="WP_116845969.1">
    <property type="nucleotide sequence ID" value="NZ_QTJU01000001.1"/>
</dbReference>
<dbReference type="CDD" id="cd00056">
    <property type="entry name" value="ENDO3c"/>
    <property type="match status" value="1"/>
</dbReference>
<dbReference type="GO" id="GO:0006307">
    <property type="term" value="P:DNA alkylation repair"/>
    <property type="evidence" value="ECO:0007669"/>
    <property type="project" value="TreeGrafter"/>
</dbReference>
<dbReference type="Pfam" id="PF00730">
    <property type="entry name" value="HhH-GPD"/>
    <property type="match status" value="1"/>
</dbReference>
<dbReference type="Gene3D" id="1.10.340.30">
    <property type="entry name" value="Hypothetical protein, domain 2"/>
    <property type="match status" value="1"/>
</dbReference>
<dbReference type="EMBL" id="QTJU01000001">
    <property type="protein sequence ID" value="RFM30213.1"/>
    <property type="molecule type" value="Genomic_DNA"/>
</dbReference>
<dbReference type="PANTHER" id="PTHR43003:SF5">
    <property type="entry name" value="DNA-3-METHYLADENINE GLYCOSYLASE"/>
    <property type="match status" value="1"/>
</dbReference>
<evidence type="ECO:0000259" key="5">
    <source>
        <dbReference type="SMART" id="SM00478"/>
    </source>
</evidence>
<dbReference type="EC" id="3.2.2.21" evidence="2"/>
<keyword evidence="3" id="KW-0227">DNA damage</keyword>
<dbReference type="SMART" id="SM00478">
    <property type="entry name" value="ENDO3c"/>
    <property type="match status" value="1"/>
</dbReference>
<organism evidence="6 7">
    <name type="scientific">Deminuibacter soli</name>
    <dbReference type="NCBI Taxonomy" id="2291815"/>
    <lineage>
        <taxon>Bacteria</taxon>
        <taxon>Pseudomonadati</taxon>
        <taxon>Bacteroidota</taxon>
        <taxon>Chitinophagia</taxon>
        <taxon>Chitinophagales</taxon>
        <taxon>Chitinophagaceae</taxon>
        <taxon>Deminuibacter</taxon>
    </lineage>
</organism>
<comment type="caution">
    <text evidence="6">The sequence shown here is derived from an EMBL/GenBank/DDBJ whole genome shotgun (WGS) entry which is preliminary data.</text>
</comment>
<dbReference type="GO" id="GO:0008725">
    <property type="term" value="F:DNA-3-methyladenine glycosylase activity"/>
    <property type="evidence" value="ECO:0007669"/>
    <property type="project" value="TreeGrafter"/>
</dbReference>
<keyword evidence="7" id="KW-1185">Reference proteome</keyword>
<dbReference type="AlphaFoldDB" id="A0A3E1NQL3"/>
<evidence type="ECO:0000313" key="6">
    <source>
        <dbReference type="EMBL" id="RFM30213.1"/>
    </source>
</evidence>
<accession>A0A3E1NQL3</accession>
<gene>
    <name evidence="6" type="ORF">DXN05_04375</name>
</gene>
<evidence type="ECO:0000313" key="7">
    <source>
        <dbReference type="Proteomes" id="UP000261284"/>
    </source>
</evidence>
<dbReference type="SUPFAM" id="SSF48150">
    <property type="entry name" value="DNA-glycosylase"/>
    <property type="match status" value="1"/>
</dbReference>
<keyword evidence="4" id="KW-0234">DNA repair</keyword>
<protein>
    <recommendedName>
        <fullName evidence="2">DNA-3-methyladenine glycosylase II</fullName>
        <ecNumber evidence="2">3.2.2.21</ecNumber>
    </recommendedName>
</protein>
<dbReference type="InterPro" id="IPR003265">
    <property type="entry name" value="HhH-GPD_domain"/>
</dbReference>
<dbReference type="GO" id="GO:0006285">
    <property type="term" value="P:base-excision repair, AP site formation"/>
    <property type="evidence" value="ECO:0007669"/>
    <property type="project" value="TreeGrafter"/>
</dbReference>
<dbReference type="Gene3D" id="1.10.1670.40">
    <property type="match status" value="1"/>
</dbReference>
<evidence type="ECO:0000256" key="1">
    <source>
        <dbReference type="ARBA" id="ARBA00000086"/>
    </source>
</evidence>
<dbReference type="Proteomes" id="UP000261284">
    <property type="component" value="Unassembled WGS sequence"/>
</dbReference>
<evidence type="ECO:0000256" key="2">
    <source>
        <dbReference type="ARBA" id="ARBA00012000"/>
    </source>
</evidence>
<evidence type="ECO:0000256" key="4">
    <source>
        <dbReference type="ARBA" id="ARBA00023204"/>
    </source>
</evidence>
<dbReference type="GO" id="GO:0005737">
    <property type="term" value="C:cytoplasm"/>
    <property type="evidence" value="ECO:0007669"/>
    <property type="project" value="TreeGrafter"/>
</dbReference>
<dbReference type="InterPro" id="IPR051912">
    <property type="entry name" value="Alkylbase_DNA_Glycosylase/TA"/>
</dbReference>
<dbReference type="GO" id="GO:0032993">
    <property type="term" value="C:protein-DNA complex"/>
    <property type="evidence" value="ECO:0007669"/>
    <property type="project" value="TreeGrafter"/>
</dbReference>
<dbReference type="GO" id="GO:0043916">
    <property type="term" value="F:DNA-7-methylguanine glycosylase activity"/>
    <property type="evidence" value="ECO:0007669"/>
    <property type="project" value="TreeGrafter"/>
</dbReference>
<dbReference type="PANTHER" id="PTHR43003">
    <property type="entry name" value="DNA-3-METHYLADENINE GLYCOSYLASE"/>
    <property type="match status" value="1"/>
</dbReference>
<dbReference type="GO" id="GO:0032131">
    <property type="term" value="F:alkylated DNA binding"/>
    <property type="evidence" value="ECO:0007669"/>
    <property type="project" value="TreeGrafter"/>
</dbReference>
<dbReference type="InterPro" id="IPR011257">
    <property type="entry name" value="DNA_glycosylase"/>
</dbReference>
<name>A0A3E1NQL3_9BACT</name>